<proteinExistence type="predicted"/>
<reference evidence="1 2" key="1">
    <citation type="submission" date="2016-09" db="EMBL/GenBank/DDBJ databases">
        <authorList>
            <person name="Reverchon S."/>
            <person name="Nasser W."/>
            <person name="Leonard S."/>
            <person name="Brochier C."/>
            <person name="Duprey A."/>
        </authorList>
    </citation>
    <scope>NUCLEOTIDE SEQUENCE [LARGE SCALE GENOMIC DNA]</scope>
    <source>
        <strain evidence="1 2">174/2</strain>
    </source>
</reference>
<evidence type="ECO:0000313" key="1">
    <source>
        <dbReference type="EMBL" id="SLM65058.1"/>
    </source>
</evidence>
<dbReference type="AlphaFoldDB" id="A0A375AG35"/>
<dbReference type="KEGG" id="daq:DAQ1742_04309"/>
<dbReference type="EMBL" id="LT615367">
    <property type="protein sequence ID" value="SLM65058.1"/>
    <property type="molecule type" value="Genomic_DNA"/>
</dbReference>
<gene>
    <name evidence="1" type="ORF">DAQ1742_04309</name>
</gene>
<protein>
    <submittedName>
        <fullName evidence="1">Putative ORF located using Glimmer/Genemark</fullName>
    </submittedName>
</protein>
<name>A0A375AG35_9GAMM</name>
<evidence type="ECO:0000313" key="2">
    <source>
        <dbReference type="Proteomes" id="UP000294820"/>
    </source>
</evidence>
<organism evidence="1 2">
    <name type="scientific">Dickeya aquatica</name>
    <dbReference type="NCBI Taxonomy" id="1401087"/>
    <lineage>
        <taxon>Bacteria</taxon>
        <taxon>Pseudomonadati</taxon>
        <taxon>Pseudomonadota</taxon>
        <taxon>Gammaproteobacteria</taxon>
        <taxon>Enterobacterales</taxon>
        <taxon>Pectobacteriaceae</taxon>
        <taxon>Dickeya</taxon>
    </lineage>
</organism>
<dbReference type="Proteomes" id="UP000294820">
    <property type="component" value="Chromosome 1"/>
</dbReference>
<accession>A0A375AG35</accession>
<keyword evidence="2" id="KW-1185">Reference proteome</keyword>
<sequence length="223" mass="24596">MAGLVLLTSLPCLAERDYEMEMCRDGHFPHYPGQYASGKINASEGNKAYFYDDDTDKGCPANQAQCQQKAYLIEGDNVLVAQEQNGWSCVGFQGKKSVFVGWLQSRLIEKQPTKPPVFNDWLGTWRNGENNITLTQGKNGALRIKGRAYWHGGVSPSGEENVHLGSLAETAQPTGNRLEWGKPNEEFKCAGAMRLINGQLVVADNNECGGMNVSFSGVYRLQK</sequence>